<sequence>MYAVAHGGGRRFISEFYNQMTLDANGRPVAKRLLNISTIPHRSNTLSSVLKYMTPTVYGETLFETNILSPFHYKNRRYYKYAVTQLPFGKAQVYVYPRLKNTQVIEARAIVDSKTGKISMVDFEGEYDMTRFYISIIMGKDGFGSLSPARCSMRANFSFMGNKITGMYTTVYGLPKILSDSLNNVADTALMAKVRPIELNQDEADIYKKFYEKRKQITDSLNNNIPEKNFAKDILWDVIGDNVLNRISQGFGKQNQGYFRISPILNPLYMGYSERKGIVYKFDLKGGYRFTENLELGLRFKGGYSY</sequence>
<dbReference type="AlphaFoldDB" id="K1TN02"/>
<accession>K1TN02</accession>
<proteinExistence type="predicted"/>
<dbReference type="EMBL" id="AJWZ01006104">
    <property type="protein sequence ID" value="EKC60721.1"/>
    <property type="molecule type" value="Genomic_DNA"/>
</dbReference>
<protein>
    <submittedName>
        <fullName evidence="1">Uncharacterized protein</fullName>
    </submittedName>
</protein>
<evidence type="ECO:0000313" key="1">
    <source>
        <dbReference type="EMBL" id="EKC60721.1"/>
    </source>
</evidence>
<reference evidence="1" key="1">
    <citation type="journal article" date="2013" name="Environ. Microbiol.">
        <title>Microbiota from the distal guts of lean and obese adolescents exhibit partial functional redundancy besides clear differences in community structure.</title>
        <authorList>
            <person name="Ferrer M."/>
            <person name="Ruiz A."/>
            <person name="Lanza F."/>
            <person name="Haange S.B."/>
            <person name="Oberbach A."/>
            <person name="Till H."/>
            <person name="Bargiela R."/>
            <person name="Campoy C."/>
            <person name="Segura M.T."/>
            <person name="Richter M."/>
            <person name="von Bergen M."/>
            <person name="Seifert J."/>
            <person name="Suarez A."/>
        </authorList>
    </citation>
    <scope>NUCLEOTIDE SEQUENCE</scope>
</reference>
<gene>
    <name evidence="1" type="ORF">OBE_08830</name>
</gene>
<organism evidence="1">
    <name type="scientific">human gut metagenome</name>
    <dbReference type="NCBI Taxonomy" id="408170"/>
    <lineage>
        <taxon>unclassified sequences</taxon>
        <taxon>metagenomes</taxon>
        <taxon>organismal metagenomes</taxon>
    </lineage>
</organism>
<feature type="non-terminal residue" evidence="1">
    <location>
        <position position="306"/>
    </location>
</feature>
<name>K1TN02_9ZZZZ</name>
<comment type="caution">
    <text evidence="1">The sequence shown here is derived from an EMBL/GenBank/DDBJ whole genome shotgun (WGS) entry which is preliminary data.</text>
</comment>